<feature type="compositionally biased region" description="Low complexity" evidence="7">
    <location>
        <begin position="142"/>
        <end position="152"/>
    </location>
</feature>
<evidence type="ECO:0000256" key="2">
    <source>
        <dbReference type="ARBA" id="ARBA00012483"/>
    </source>
</evidence>
<reference evidence="12" key="2">
    <citation type="journal article" date="2016" name="Genome Announc.">
        <title>Genome sequence of Ustilaginoidea virens IPU010, a rice pathogenic fungus causing false smut.</title>
        <authorList>
            <person name="Kumagai T."/>
            <person name="Ishii T."/>
            <person name="Terai G."/>
            <person name="Umemura M."/>
            <person name="Machida M."/>
            <person name="Asai K."/>
        </authorList>
    </citation>
    <scope>NUCLEOTIDE SEQUENCE [LARGE SCALE GENOMIC DNA]</scope>
    <source>
        <strain evidence="12">IPU010</strain>
    </source>
</reference>
<dbReference type="PROSITE" id="PS50089">
    <property type="entry name" value="ZF_RING_2"/>
    <property type="match status" value="1"/>
</dbReference>
<evidence type="ECO:0000256" key="5">
    <source>
        <dbReference type="ARBA" id="ARBA00023163"/>
    </source>
</evidence>
<evidence type="ECO:0000313" key="10">
    <source>
        <dbReference type="EMBL" id="QUC20903.1"/>
    </source>
</evidence>
<evidence type="ECO:0000313" key="11">
    <source>
        <dbReference type="Proteomes" id="UP000027002"/>
    </source>
</evidence>
<dbReference type="Gene3D" id="3.30.40.10">
    <property type="entry name" value="Zinc/RING finger domain, C3HC4 (zinc finger)"/>
    <property type="match status" value="1"/>
</dbReference>
<dbReference type="GO" id="GO:0061630">
    <property type="term" value="F:ubiquitin protein ligase activity"/>
    <property type="evidence" value="ECO:0007669"/>
    <property type="project" value="UniProtKB-EC"/>
</dbReference>
<dbReference type="PANTHER" id="PTHR46077:SF1">
    <property type="entry name" value="TOP1 BINDING ARGININE_SERINE RICH PROTEIN, E3 UBIQUITIN LIGASE"/>
    <property type="match status" value="1"/>
</dbReference>
<proteinExistence type="predicted"/>
<evidence type="ECO:0000256" key="4">
    <source>
        <dbReference type="ARBA" id="ARBA00023015"/>
    </source>
</evidence>
<sequence>MAPAQDQDQDQDCGDLRRTTVFGLTLDQAATTDDAQDCCVVCLDAITDPCEARPCGHRNFDYICLVSWLFENPQCPLCKAPVVKVTHGPAQAPTTTFFKQKPAPKTAAPASASSAAGVRAHRVRPYGNRASLGCPRQRPGPSRHAGGSTATAASQAIATRRGVYRNRLFSKHVGSNRLSRYRELTPQMFLADADLVSRARMWTRRELRVFSFLAADSDADGDGDADRDGASGLGSGATARRRRANNAEFLLEYVIAILKSVDIMGSRGQAEDMLSDFLGAENANIFLHELRAWLRSPYTKLEDWDRAVQYDAVSEGSTRGAEASGQGVGASTAPGLAGRGERGGRKGDFYRPRCARRPTRTRDGSTVWSVGR</sequence>
<gene>
    <name evidence="10" type="ORF">UV8b_05144</name>
    <name evidence="9" type="ORF">UVI_02008000</name>
</gene>
<keyword evidence="3" id="KW-0808">Transferase</keyword>
<evidence type="ECO:0000256" key="1">
    <source>
        <dbReference type="ARBA" id="ARBA00000900"/>
    </source>
</evidence>
<dbReference type="STRING" id="1159556.A0A063CCJ8"/>
<dbReference type="GO" id="GO:0008270">
    <property type="term" value="F:zinc ion binding"/>
    <property type="evidence" value="ECO:0007669"/>
    <property type="project" value="UniProtKB-KW"/>
</dbReference>
<feature type="region of interest" description="Disordered" evidence="7">
    <location>
        <begin position="316"/>
        <end position="372"/>
    </location>
</feature>
<evidence type="ECO:0000256" key="6">
    <source>
        <dbReference type="PROSITE-ProRule" id="PRU00175"/>
    </source>
</evidence>
<dbReference type="EC" id="2.3.2.27" evidence="2"/>
<dbReference type="PANTHER" id="PTHR46077">
    <property type="entry name" value="E3 UBIQUITIN-PROTEIN LIGASE TOPORS"/>
    <property type="match status" value="1"/>
</dbReference>
<reference evidence="10" key="3">
    <citation type="submission" date="2020-03" db="EMBL/GenBank/DDBJ databases">
        <title>A mixture of massive structural variations and highly conserved coding sequences in Ustilaginoidea virens genome.</title>
        <authorList>
            <person name="Zhang K."/>
            <person name="Zhao Z."/>
            <person name="Zhang Z."/>
            <person name="Li Y."/>
            <person name="Hsiang T."/>
            <person name="Sun W."/>
        </authorList>
    </citation>
    <scope>NUCLEOTIDE SEQUENCE</scope>
    <source>
        <strain evidence="10">UV-8b</strain>
    </source>
</reference>
<feature type="region of interest" description="Disordered" evidence="7">
    <location>
        <begin position="129"/>
        <end position="152"/>
    </location>
</feature>
<dbReference type="GO" id="GO:0000209">
    <property type="term" value="P:protein polyubiquitination"/>
    <property type="evidence" value="ECO:0007669"/>
    <property type="project" value="TreeGrafter"/>
</dbReference>
<dbReference type="GeneID" id="66065922"/>
<dbReference type="OrthoDB" id="21204at2759"/>
<evidence type="ECO:0000256" key="3">
    <source>
        <dbReference type="ARBA" id="ARBA00022679"/>
    </source>
</evidence>
<keyword evidence="6" id="KW-0863">Zinc-finger</keyword>
<feature type="compositionally biased region" description="Low complexity" evidence="7">
    <location>
        <begin position="99"/>
        <end position="114"/>
    </location>
</feature>
<keyword evidence="11" id="KW-1185">Reference proteome</keyword>
<accession>A0A063CCJ8</accession>
<keyword evidence="5" id="KW-0804">Transcription</keyword>
<keyword evidence="4" id="KW-0805">Transcription regulation</keyword>
<keyword evidence="6" id="KW-0862">Zinc</keyword>
<name>A0A063CCJ8_USTVR</name>
<dbReference type="EMBL" id="CP072756">
    <property type="protein sequence ID" value="QUC20903.1"/>
    <property type="molecule type" value="Genomic_DNA"/>
</dbReference>
<dbReference type="InterPro" id="IPR001841">
    <property type="entry name" value="Znf_RING"/>
</dbReference>
<dbReference type="HOGENOM" id="CLU_050242_0_1_1"/>
<dbReference type="SUPFAM" id="SSF57850">
    <property type="entry name" value="RING/U-box"/>
    <property type="match status" value="1"/>
</dbReference>
<evidence type="ECO:0000313" key="12">
    <source>
        <dbReference type="Proteomes" id="UP000054053"/>
    </source>
</evidence>
<dbReference type="Proteomes" id="UP000054053">
    <property type="component" value="Unassembled WGS sequence"/>
</dbReference>
<dbReference type="KEGG" id="uvi:66065922"/>
<feature type="region of interest" description="Disordered" evidence="7">
    <location>
        <begin position="95"/>
        <end position="114"/>
    </location>
</feature>
<dbReference type="SMART" id="SM00184">
    <property type="entry name" value="RING"/>
    <property type="match status" value="1"/>
</dbReference>
<evidence type="ECO:0000256" key="7">
    <source>
        <dbReference type="SAM" id="MobiDB-lite"/>
    </source>
</evidence>
<evidence type="ECO:0000313" key="9">
    <source>
        <dbReference type="EMBL" id="GAO19207.1"/>
    </source>
</evidence>
<dbReference type="Pfam" id="PF13639">
    <property type="entry name" value="zf-RING_2"/>
    <property type="match status" value="1"/>
</dbReference>
<reference evidence="9" key="1">
    <citation type="journal article" date="2016" name="Genome Announc.">
        <title>Genome Sequence of Ustilaginoidea virens IPU010, a Rice Pathogenic Fungus Causing False Smut.</title>
        <authorList>
            <person name="Kumagai T."/>
            <person name="Ishii T."/>
            <person name="Terai G."/>
            <person name="Umemura M."/>
            <person name="Machida M."/>
            <person name="Asai K."/>
        </authorList>
    </citation>
    <scope>NUCLEOTIDE SEQUENCE [LARGE SCALE GENOMIC DNA]</scope>
    <source>
        <strain evidence="9">IPU010</strain>
    </source>
</reference>
<evidence type="ECO:0000259" key="8">
    <source>
        <dbReference type="PROSITE" id="PS50089"/>
    </source>
</evidence>
<dbReference type="EMBL" id="BBTG02000003">
    <property type="protein sequence ID" value="GAO19207.1"/>
    <property type="molecule type" value="Genomic_DNA"/>
</dbReference>
<dbReference type="AlphaFoldDB" id="A0A063CCJ8"/>
<dbReference type="Proteomes" id="UP000027002">
    <property type="component" value="Chromosome 4"/>
</dbReference>
<keyword evidence="6" id="KW-0479">Metal-binding</keyword>
<organism evidence="9 12">
    <name type="scientific">Ustilaginoidea virens</name>
    <name type="common">Rice false smut fungus</name>
    <name type="synonym">Villosiclava virens</name>
    <dbReference type="NCBI Taxonomy" id="1159556"/>
    <lineage>
        <taxon>Eukaryota</taxon>
        <taxon>Fungi</taxon>
        <taxon>Dikarya</taxon>
        <taxon>Ascomycota</taxon>
        <taxon>Pezizomycotina</taxon>
        <taxon>Sordariomycetes</taxon>
        <taxon>Hypocreomycetidae</taxon>
        <taxon>Hypocreales</taxon>
        <taxon>Clavicipitaceae</taxon>
        <taxon>Ustilaginoidea</taxon>
    </lineage>
</organism>
<comment type="catalytic activity">
    <reaction evidence="1">
        <text>S-ubiquitinyl-[E2 ubiquitin-conjugating enzyme]-L-cysteine + [acceptor protein]-L-lysine = [E2 ubiquitin-conjugating enzyme]-L-cysteine + N(6)-ubiquitinyl-[acceptor protein]-L-lysine.</text>
        <dbReference type="EC" id="2.3.2.27"/>
    </reaction>
</comment>
<feature type="domain" description="RING-type" evidence="8">
    <location>
        <begin position="39"/>
        <end position="79"/>
    </location>
</feature>
<protein>
    <recommendedName>
        <fullName evidence="2">RING-type E3 ubiquitin transferase</fullName>
        <ecNumber evidence="2">2.3.2.27</ecNumber>
    </recommendedName>
</protein>
<dbReference type="InterPro" id="IPR013083">
    <property type="entry name" value="Znf_RING/FYVE/PHD"/>
</dbReference>
<dbReference type="RefSeq" id="XP_042998576.1">
    <property type="nucleotide sequence ID" value="XM_043142642.1"/>
</dbReference>
<feature type="compositionally biased region" description="Basic and acidic residues" evidence="7">
    <location>
        <begin position="339"/>
        <end position="351"/>
    </location>
</feature>
<dbReference type="GO" id="GO:0006513">
    <property type="term" value="P:protein monoubiquitination"/>
    <property type="evidence" value="ECO:0007669"/>
    <property type="project" value="TreeGrafter"/>
</dbReference>